<evidence type="ECO:0000256" key="4">
    <source>
        <dbReference type="ARBA" id="ARBA00022840"/>
    </source>
</evidence>
<comment type="similarity">
    <text evidence="1">Belongs to the ABC transporter superfamily.</text>
</comment>
<evidence type="ECO:0000256" key="3">
    <source>
        <dbReference type="ARBA" id="ARBA00022741"/>
    </source>
</evidence>
<keyword evidence="4 6" id="KW-0067">ATP-binding</keyword>
<dbReference type="FunFam" id="3.40.50.300:FF:000032">
    <property type="entry name" value="Export ABC transporter ATP-binding protein"/>
    <property type="match status" value="1"/>
</dbReference>
<dbReference type="PROSITE" id="PS00211">
    <property type="entry name" value="ABC_TRANSPORTER_1"/>
    <property type="match status" value="1"/>
</dbReference>
<accession>A0A7G9FNK8</accession>
<dbReference type="GO" id="GO:0016887">
    <property type="term" value="F:ATP hydrolysis activity"/>
    <property type="evidence" value="ECO:0007669"/>
    <property type="project" value="InterPro"/>
</dbReference>
<keyword evidence="7" id="KW-1185">Reference proteome</keyword>
<keyword evidence="2" id="KW-0813">Transport</keyword>
<dbReference type="GO" id="GO:0005524">
    <property type="term" value="F:ATP binding"/>
    <property type="evidence" value="ECO:0007669"/>
    <property type="project" value="UniProtKB-KW"/>
</dbReference>
<dbReference type="SUPFAM" id="SSF52540">
    <property type="entry name" value="P-loop containing nucleoside triphosphate hydrolases"/>
    <property type="match status" value="1"/>
</dbReference>
<proteinExistence type="inferred from homology"/>
<dbReference type="AlphaFoldDB" id="A0A7G9FNK8"/>
<evidence type="ECO:0000313" key="6">
    <source>
        <dbReference type="EMBL" id="QNM00140.1"/>
    </source>
</evidence>
<dbReference type="InterPro" id="IPR027417">
    <property type="entry name" value="P-loop_NTPase"/>
</dbReference>
<dbReference type="PROSITE" id="PS50893">
    <property type="entry name" value="ABC_TRANSPORTER_2"/>
    <property type="match status" value="1"/>
</dbReference>
<dbReference type="Gene3D" id="3.40.50.300">
    <property type="entry name" value="P-loop containing nucleotide triphosphate hydrolases"/>
    <property type="match status" value="1"/>
</dbReference>
<reference evidence="6 7" key="1">
    <citation type="submission" date="2020-08" db="EMBL/GenBank/DDBJ databases">
        <authorList>
            <person name="Liu C."/>
            <person name="Sun Q."/>
        </authorList>
    </citation>
    <scope>NUCLEOTIDE SEQUENCE [LARGE SCALE GENOMIC DNA]</scope>
    <source>
        <strain evidence="6 7">NSJ-4</strain>
    </source>
</reference>
<dbReference type="GO" id="GO:0098796">
    <property type="term" value="C:membrane protein complex"/>
    <property type="evidence" value="ECO:0007669"/>
    <property type="project" value="UniProtKB-ARBA"/>
</dbReference>
<sequence>MANILEVKDLCKTYVIDKRQNNVLRNVNFEVEEGDMVAIMGPSGSGKSTLLYSVSGMDVPTSGTVCFAGRDIAKLSQTELAKVRLDEMGFIFQQMYMMKNLTILDNILLPAMESKKDERSRAEKVAFAEELMRKLSIIEVADNDINEVSGGQLQRACICRSMVNHPKLLFADEPTGALNRAASTEVMDALGKLNREGTTIMMVTHDAKVASRCKRVLYILDGTIKGEYKAPEDENLSDADRERRLQNWLLDLGW</sequence>
<dbReference type="InterPro" id="IPR003439">
    <property type="entry name" value="ABC_transporter-like_ATP-bd"/>
</dbReference>
<dbReference type="InterPro" id="IPR017911">
    <property type="entry name" value="MacB-like_ATP-bd"/>
</dbReference>
<dbReference type="RefSeq" id="WP_249321472.1">
    <property type="nucleotide sequence ID" value="NZ_CP060632.1"/>
</dbReference>
<evidence type="ECO:0000256" key="1">
    <source>
        <dbReference type="ARBA" id="ARBA00005417"/>
    </source>
</evidence>
<evidence type="ECO:0000313" key="7">
    <source>
        <dbReference type="Proteomes" id="UP000515819"/>
    </source>
</evidence>
<dbReference type="EMBL" id="CP060632">
    <property type="protein sequence ID" value="QNM00140.1"/>
    <property type="molecule type" value="Genomic_DNA"/>
</dbReference>
<protein>
    <submittedName>
        <fullName evidence="6">ABC transporter ATP-binding protein</fullName>
    </submittedName>
</protein>
<gene>
    <name evidence="6" type="ORF">H9Q76_02215</name>
</gene>
<dbReference type="PANTHER" id="PTHR42798:SF7">
    <property type="entry name" value="ALPHA-D-RIBOSE 1-METHYLPHOSPHONATE 5-TRIPHOSPHATE SYNTHASE SUBUNIT PHNL"/>
    <property type="match status" value="1"/>
</dbReference>
<dbReference type="CDD" id="cd03255">
    <property type="entry name" value="ABC_MJ0796_LolCDE_FtsE"/>
    <property type="match status" value="1"/>
</dbReference>
<keyword evidence="3" id="KW-0547">Nucleotide-binding</keyword>
<dbReference type="PANTHER" id="PTHR42798">
    <property type="entry name" value="LIPOPROTEIN-RELEASING SYSTEM ATP-BINDING PROTEIN LOLD"/>
    <property type="match status" value="1"/>
</dbReference>
<dbReference type="InterPro" id="IPR003593">
    <property type="entry name" value="AAA+_ATPase"/>
</dbReference>
<feature type="domain" description="ABC transporter" evidence="5">
    <location>
        <begin position="5"/>
        <end position="246"/>
    </location>
</feature>
<dbReference type="InterPro" id="IPR017871">
    <property type="entry name" value="ABC_transporter-like_CS"/>
</dbReference>
<name>A0A7G9FNK8_9FIRM</name>
<evidence type="ECO:0000259" key="5">
    <source>
        <dbReference type="PROSITE" id="PS50893"/>
    </source>
</evidence>
<dbReference type="Pfam" id="PF00005">
    <property type="entry name" value="ABC_tran"/>
    <property type="match status" value="1"/>
</dbReference>
<organism evidence="6 7">
    <name type="scientific">Wujia chipingensis</name>
    <dbReference type="NCBI Taxonomy" id="2763670"/>
    <lineage>
        <taxon>Bacteria</taxon>
        <taxon>Bacillati</taxon>
        <taxon>Bacillota</taxon>
        <taxon>Clostridia</taxon>
        <taxon>Lachnospirales</taxon>
        <taxon>Lachnospiraceae</taxon>
        <taxon>Wujia</taxon>
    </lineage>
</organism>
<dbReference type="Proteomes" id="UP000515819">
    <property type="component" value="Chromosome"/>
</dbReference>
<evidence type="ECO:0000256" key="2">
    <source>
        <dbReference type="ARBA" id="ARBA00022448"/>
    </source>
</evidence>
<dbReference type="GO" id="GO:0022857">
    <property type="term" value="F:transmembrane transporter activity"/>
    <property type="evidence" value="ECO:0007669"/>
    <property type="project" value="UniProtKB-ARBA"/>
</dbReference>
<dbReference type="SMART" id="SM00382">
    <property type="entry name" value="AAA"/>
    <property type="match status" value="1"/>
</dbReference>
<dbReference type="KEGG" id="wcp:H9Q76_02215"/>